<organism evidence="7 8">
    <name type="scientific">Atopomonas hussainii</name>
    <dbReference type="NCBI Taxonomy" id="1429083"/>
    <lineage>
        <taxon>Bacteria</taxon>
        <taxon>Pseudomonadati</taxon>
        <taxon>Pseudomonadota</taxon>
        <taxon>Gammaproteobacteria</taxon>
        <taxon>Pseudomonadales</taxon>
        <taxon>Pseudomonadaceae</taxon>
        <taxon>Atopomonas</taxon>
    </lineage>
</organism>
<feature type="signal peptide" evidence="5">
    <location>
        <begin position="1"/>
        <end position="24"/>
    </location>
</feature>
<evidence type="ECO:0000313" key="8">
    <source>
        <dbReference type="Proteomes" id="UP000185766"/>
    </source>
</evidence>
<dbReference type="STRING" id="1429083.GCA_001885685_00074"/>
<dbReference type="InterPro" id="IPR035992">
    <property type="entry name" value="Ricin_B-like_lectins"/>
</dbReference>
<dbReference type="PANTHER" id="PTHR35518">
    <property type="entry name" value="MAINTENANCE OF TELOMOERE CAPPING"/>
    <property type="match status" value="1"/>
</dbReference>
<evidence type="ECO:0000259" key="6">
    <source>
        <dbReference type="PROSITE" id="PS50041"/>
    </source>
</evidence>
<dbReference type="SMART" id="SM00458">
    <property type="entry name" value="RICIN"/>
    <property type="match status" value="1"/>
</dbReference>
<dbReference type="PROSITE" id="PS50007">
    <property type="entry name" value="PIPLC_X_DOMAIN"/>
    <property type="match status" value="1"/>
</dbReference>
<evidence type="ECO:0000256" key="1">
    <source>
        <dbReference type="ARBA" id="ARBA00004370"/>
    </source>
</evidence>
<reference evidence="7 8" key="1">
    <citation type="submission" date="2016-10" db="EMBL/GenBank/DDBJ databases">
        <authorList>
            <person name="de Groot N.N."/>
        </authorList>
    </citation>
    <scope>NUCLEOTIDE SEQUENCE [LARGE SCALE GENOMIC DNA]</scope>
    <source>
        <strain evidence="7 8">JCM 19513</strain>
    </source>
</reference>
<dbReference type="AlphaFoldDB" id="A0A1H7MRA7"/>
<dbReference type="CDD" id="cd23456">
    <property type="entry name" value="beta-trefoil_Ricin_SCDase"/>
    <property type="match status" value="1"/>
</dbReference>
<evidence type="ECO:0000256" key="4">
    <source>
        <dbReference type="ARBA" id="ARBA00023136"/>
    </source>
</evidence>
<dbReference type="Pfam" id="PF26178">
    <property type="entry name" value="PI-PLC_cat"/>
    <property type="match status" value="1"/>
</dbReference>
<dbReference type="InterPro" id="IPR001304">
    <property type="entry name" value="C-type_lectin-like"/>
</dbReference>
<dbReference type="EMBL" id="FOAS01000008">
    <property type="protein sequence ID" value="SEL13820.1"/>
    <property type="molecule type" value="Genomic_DNA"/>
</dbReference>
<keyword evidence="4" id="KW-0472">Membrane</keyword>
<keyword evidence="2" id="KW-0812">Transmembrane</keyword>
<keyword evidence="3" id="KW-1133">Transmembrane helix</keyword>
<comment type="subcellular location">
    <subcellularLocation>
        <location evidence="1">Membrane</location>
    </subcellularLocation>
</comment>
<dbReference type="GO" id="GO:0016020">
    <property type="term" value="C:membrane"/>
    <property type="evidence" value="ECO:0007669"/>
    <property type="project" value="UniProtKB-SubCell"/>
</dbReference>
<evidence type="ECO:0000256" key="2">
    <source>
        <dbReference type="ARBA" id="ARBA00022692"/>
    </source>
</evidence>
<name>A0A1H7MRA7_9GAMM</name>
<dbReference type="Gene3D" id="3.20.20.190">
    <property type="entry name" value="Phosphatidylinositol (PI) phosphodiesterase"/>
    <property type="match status" value="1"/>
</dbReference>
<accession>A0A1H7MRA7</accession>
<keyword evidence="7" id="KW-0430">Lectin</keyword>
<dbReference type="GO" id="GO:0006629">
    <property type="term" value="P:lipid metabolic process"/>
    <property type="evidence" value="ECO:0007669"/>
    <property type="project" value="InterPro"/>
</dbReference>
<dbReference type="PROSITE" id="PS50231">
    <property type="entry name" value="RICIN_B_LECTIN"/>
    <property type="match status" value="1"/>
</dbReference>
<feature type="domain" description="C-type lectin" evidence="6">
    <location>
        <begin position="306"/>
        <end position="344"/>
    </location>
</feature>
<keyword evidence="8" id="KW-1185">Reference proteome</keyword>
<dbReference type="GO" id="GO:0030246">
    <property type="term" value="F:carbohydrate binding"/>
    <property type="evidence" value="ECO:0007669"/>
    <property type="project" value="UniProtKB-KW"/>
</dbReference>
<evidence type="ECO:0000313" key="7">
    <source>
        <dbReference type="EMBL" id="SEL13820.1"/>
    </source>
</evidence>
<proteinExistence type="predicted"/>
<dbReference type="InterPro" id="IPR000772">
    <property type="entry name" value="Ricin_B_lectin"/>
</dbReference>
<dbReference type="Gene3D" id="3.10.100.10">
    <property type="entry name" value="Mannose-Binding Protein A, subunit A"/>
    <property type="match status" value="1"/>
</dbReference>
<dbReference type="SUPFAM" id="SSF56436">
    <property type="entry name" value="C-type lectin-like"/>
    <property type="match status" value="1"/>
</dbReference>
<dbReference type="PANTHER" id="PTHR35518:SF2">
    <property type="entry name" value="MAINTENANCE OF TELOMERE CAPPING PROTEIN 6"/>
    <property type="match status" value="1"/>
</dbReference>
<dbReference type="SUPFAM" id="SSF50370">
    <property type="entry name" value="Ricin B-like lectins"/>
    <property type="match status" value="1"/>
</dbReference>
<dbReference type="InterPro" id="IPR051008">
    <property type="entry name" value="Telomere_Capping_Maintenance"/>
</dbReference>
<evidence type="ECO:0000256" key="5">
    <source>
        <dbReference type="SAM" id="SignalP"/>
    </source>
</evidence>
<dbReference type="SUPFAM" id="SSF51695">
    <property type="entry name" value="PLC-like phosphodiesterases"/>
    <property type="match status" value="1"/>
</dbReference>
<dbReference type="InterPro" id="IPR016186">
    <property type="entry name" value="C-type_lectin-like/link_sf"/>
</dbReference>
<dbReference type="RefSeq" id="WP_074867674.1">
    <property type="nucleotide sequence ID" value="NZ_FOAS01000008.1"/>
</dbReference>
<dbReference type="Pfam" id="PF00652">
    <property type="entry name" value="Ricin_B_lectin"/>
    <property type="match status" value="1"/>
</dbReference>
<dbReference type="GO" id="GO:0008081">
    <property type="term" value="F:phosphoric diester hydrolase activity"/>
    <property type="evidence" value="ECO:0007669"/>
    <property type="project" value="InterPro"/>
</dbReference>
<keyword evidence="5" id="KW-0732">Signal</keyword>
<dbReference type="InterPro" id="IPR017946">
    <property type="entry name" value="PLC-like_Pdiesterase_TIM-brl"/>
</dbReference>
<gene>
    <name evidence="7" type="ORF">SAMN05216214_108167</name>
</gene>
<sequence>MPRVSTYAAALGGAFMCASLAAQASSQVDSYQQTWEHKALSYQRTLDLGSPLGQASFLHSHNAYNSKHYQNAGSYWDPNHELSLGEQLDLGMRGIELDVHYTLGNAFKKELLLCHGQGNHLGCSPFDRRFKDGIAEISSWLRQERNRGEVVILYIEDHMDGQYDRALAELNAQLGDLIYQPGSCQSLPMQLTRADVLNAHKQVLIMGGNCSHAGWAATVYNYGYPTDNDTFQAYPACRTAKYDTAYIQNNIVRIYEDRTSLSASFGSPPPVIDARRMADLTQCGIGMIGLDMLKPYDNRLAAHIWSWAVNEPNDWGGNEDCAQQRADGRFNDVSCLAQAPFACRADNGGWKITASAGVWSQGEAVCKAEFGAQYRFAVPKNGYQNTQLMQSKYNQGYEGVVWLAYSDTAREGHWQPNDQPVIKPMPRPEPVYRKLKNGKGYCLDLEGRRTSNGTEIHQWSCHGADSQQWYQDDQGRLRSKMAPDKCVDVSGSGTGKGTRVVLWSCHDGANQRWTRGSNNSFRPAHAQSMALDIKDPFWGRGQRAHLWNYHGGSSQQWVWE</sequence>
<protein>
    <submittedName>
        <fullName evidence="7">Ricin-type beta-trefoil lectin domain-containing protein</fullName>
    </submittedName>
</protein>
<feature type="chain" id="PRO_5010209322" evidence="5">
    <location>
        <begin position="25"/>
        <end position="560"/>
    </location>
</feature>
<dbReference type="Gene3D" id="2.80.10.50">
    <property type="match status" value="2"/>
</dbReference>
<dbReference type="PROSITE" id="PS50041">
    <property type="entry name" value="C_TYPE_LECTIN_2"/>
    <property type="match status" value="1"/>
</dbReference>
<evidence type="ECO:0000256" key="3">
    <source>
        <dbReference type="ARBA" id="ARBA00022989"/>
    </source>
</evidence>
<dbReference type="Proteomes" id="UP000185766">
    <property type="component" value="Unassembled WGS sequence"/>
</dbReference>
<dbReference type="InterPro" id="IPR016187">
    <property type="entry name" value="CTDL_fold"/>
</dbReference>